<dbReference type="Proteomes" id="UP000316855">
    <property type="component" value="Chromosome"/>
</dbReference>
<evidence type="ECO:0000256" key="1">
    <source>
        <dbReference type="ARBA" id="ARBA00022801"/>
    </source>
</evidence>
<dbReference type="EMBL" id="CP036343">
    <property type="protein sequence ID" value="QDT92062.1"/>
    <property type="molecule type" value="Genomic_DNA"/>
</dbReference>
<dbReference type="AlphaFoldDB" id="A0A517VGC8"/>
<dbReference type="Pfam" id="PF00795">
    <property type="entry name" value="CN_hydrolase"/>
    <property type="match status" value="1"/>
</dbReference>
<dbReference type="GO" id="GO:0016811">
    <property type="term" value="F:hydrolase activity, acting on carbon-nitrogen (but not peptide) bonds, in linear amides"/>
    <property type="evidence" value="ECO:0007669"/>
    <property type="project" value="UniProtKB-ARBA"/>
</dbReference>
<evidence type="ECO:0000313" key="4">
    <source>
        <dbReference type="EMBL" id="QDT92062.1"/>
    </source>
</evidence>
<keyword evidence="1 4" id="KW-0378">Hydrolase</keyword>
<feature type="domain" description="CN hydrolase" evidence="3">
    <location>
        <begin position="4"/>
        <end position="278"/>
    </location>
</feature>
<evidence type="ECO:0000259" key="3">
    <source>
        <dbReference type="PROSITE" id="PS50263"/>
    </source>
</evidence>
<dbReference type="EC" id="3.5.1.100" evidence="4"/>
<dbReference type="Gene3D" id="3.60.110.10">
    <property type="entry name" value="Carbon-nitrogen hydrolase"/>
    <property type="match status" value="1"/>
</dbReference>
<gene>
    <name evidence="4" type="primary">ramA_3</name>
    <name evidence="4" type="ORF">Pan161_37260</name>
</gene>
<dbReference type="CDD" id="cd07585">
    <property type="entry name" value="nitrilase_7"/>
    <property type="match status" value="1"/>
</dbReference>
<dbReference type="InterPro" id="IPR003010">
    <property type="entry name" value="C-N_Hydrolase"/>
</dbReference>
<organism evidence="4 5">
    <name type="scientific">Gimesia algae</name>
    <dbReference type="NCBI Taxonomy" id="2527971"/>
    <lineage>
        <taxon>Bacteria</taxon>
        <taxon>Pseudomonadati</taxon>
        <taxon>Planctomycetota</taxon>
        <taxon>Planctomycetia</taxon>
        <taxon>Planctomycetales</taxon>
        <taxon>Planctomycetaceae</taxon>
        <taxon>Gimesia</taxon>
    </lineage>
</organism>
<evidence type="ECO:0000313" key="5">
    <source>
        <dbReference type="Proteomes" id="UP000316855"/>
    </source>
</evidence>
<dbReference type="PANTHER" id="PTHR43674:SF2">
    <property type="entry name" value="BETA-UREIDOPROPIONASE"/>
    <property type="match status" value="1"/>
</dbReference>
<accession>A0A517VGC8</accession>
<dbReference type="InterPro" id="IPR050345">
    <property type="entry name" value="Aliph_Amidase/BUP"/>
</dbReference>
<proteinExistence type="predicted"/>
<dbReference type="OrthoDB" id="2826359at2"/>
<feature type="region of interest" description="Disordered" evidence="2">
    <location>
        <begin position="299"/>
        <end position="318"/>
    </location>
</feature>
<dbReference type="InterPro" id="IPR036526">
    <property type="entry name" value="C-N_Hydrolase_sf"/>
</dbReference>
<name>A0A517VGC8_9PLAN</name>
<dbReference type="KEGG" id="gax:Pan161_37260"/>
<protein>
    <submittedName>
        <fullName evidence="4">(R)-stereoselective amidase</fullName>
        <ecNumber evidence="4">3.5.1.100</ecNumber>
    </submittedName>
</protein>
<sequence length="318" mass="35508">MRDIRIAAVQFEHRNGDKAFNLQRIRELSQQAVEQGAEIVSFHECCIPAYTFVQSFSKEELLDLAEQVPDGPSTQELMQISQEVGVPILAGLFEVDQGEVYNTYVCVDGGELVARFRKLHAFVNSHLASGGEYVVFDLRGCRCGILICYDNNLVENVRMTALLGADIIFMPHVTCCLPSVMPGRGLVDPALWQNRQRDPVRLRQEFQGPKGKGWLMKWLPARAYDNGVYAIFTNPVGMDDQEVKPGLSMIVDPFGEIIAECTKLGDDIAIALCTDEKLHQAGGRRYIRARRPDLYGKLVEPPTEPPVTVPGWELKPSS</sequence>
<reference evidence="4 5" key="1">
    <citation type="submission" date="2019-02" db="EMBL/GenBank/DDBJ databases">
        <title>Deep-cultivation of Planctomycetes and their phenomic and genomic characterization uncovers novel biology.</title>
        <authorList>
            <person name="Wiegand S."/>
            <person name="Jogler M."/>
            <person name="Boedeker C."/>
            <person name="Pinto D."/>
            <person name="Vollmers J."/>
            <person name="Rivas-Marin E."/>
            <person name="Kohn T."/>
            <person name="Peeters S.H."/>
            <person name="Heuer A."/>
            <person name="Rast P."/>
            <person name="Oberbeckmann S."/>
            <person name="Bunk B."/>
            <person name="Jeske O."/>
            <person name="Meyerdierks A."/>
            <person name="Storesund J.E."/>
            <person name="Kallscheuer N."/>
            <person name="Luecker S."/>
            <person name="Lage O.M."/>
            <person name="Pohl T."/>
            <person name="Merkel B.J."/>
            <person name="Hornburger P."/>
            <person name="Mueller R.-W."/>
            <person name="Bruemmer F."/>
            <person name="Labrenz M."/>
            <person name="Spormann A.M."/>
            <person name="Op den Camp H."/>
            <person name="Overmann J."/>
            <person name="Amann R."/>
            <person name="Jetten M.S.M."/>
            <person name="Mascher T."/>
            <person name="Medema M.H."/>
            <person name="Devos D.P."/>
            <person name="Kaster A.-K."/>
            <person name="Ovreas L."/>
            <person name="Rohde M."/>
            <person name="Galperin M.Y."/>
            <person name="Jogler C."/>
        </authorList>
    </citation>
    <scope>NUCLEOTIDE SEQUENCE [LARGE SCALE GENOMIC DNA]</scope>
    <source>
        <strain evidence="4 5">Pan161</strain>
    </source>
</reference>
<dbReference type="RefSeq" id="WP_145229435.1">
    <property type="nucleotide sequence ID" value="NZ_CP036343.1"/>
</dbReference>
<keyword evidence="5" id="KW-1185">Reference proteome</keyword>
<evidence type="ECO:0000256" key="2">
    <source>
        <dbReference type="SAM" id="MobiDB-lite"/>
    </source>
</evidence>
<dbReference type="PANTHER" id="PTHR43674">
    <property type="entry name" value="NITRILASE C965.09-RELATED"/>
    <property type="match status" value="1"/>
</dbReference>
<dbReference type="SUPFAM" id="SSF56317">
    <property type="entry name" value="Carbon-nitrogen hydrolase"/>
    <property type="match status" value="1"/>
</dbReference>
<dbReference type="PROSITE" id="PS50263">
    <property type="entry name" value="CN_HYDROLASE"/>
    <property type="match status" value="1"/>
</dbReference>